<dbReference type="OrthoDB" id="6882680at2"/>
<dbReference type="RefSeq" id="WP_158027895.1">
    <property type="nucleotide sequence ID" value="NZ_BMHG01000001.1"/>
</dbReference>
<dbReference type="AlphaFoldDB" id="A0A6H9WJD3"/>
<sequence length="458" mass="49290">MSEYQLRNPATGQTEATYDAFTDEQIIDAIGRADSAYRSWRTTPLDERVAALARVGELYRDRADRLAEIIAREMGKPVRQGLGEIALSADIYTYYADNAAEFLKDEELSVASGGSAVVRTAPLGALLGIMPWNYPYYQVARFAAPNLALGNTILLKHAPNCPESALAIEGIFRDAGLPADAYINIFASVPQVADIIADPRVQGVSLTGSERAGRSVGEIAGRHLKKAVLELGGSDPLLVLDTDNLDGVVSQSVAGRLSNAGQACNSPKRFIVVDELYDEFVEKVTAKFQRVEPGDPIDANTRFGPLSSERAVSDLLELIDDAREKGATIRAGGERYDREGSWMQPTVVTDITPDMRLYREEAFGPVATVYRVPDVDAAVELANDSPFGLGAAVFTGDEQLADDVADRLDAGMIAINGTGGTAPDLPFGGVKMSGIGRELGRFGIDEFANKKLVRRTRG</sequence>
<dbReference type="InterPro" id="IPR015590">
    <property type="entry name" value="Aldehyde_DH_dom"/>
</dbReference>
<dbReference type="Gene3D" id="3.40.605.10">
    <property type="entry name" value="Aldehyde Dehydrogenase, Chain A, domain 1"/>
    <property type="match status" value="1"/>
</dbReference>
<accession>A0A6H9WJD3</accession>
<reference evidence="5 6" key="1">
    <citation type="submission" date="2019-09" db="EMBL/GenBank/DDBJ databases">
        <title>Phylogeny of genus Pseudoclavibacter and closely related genus.</title>
        <authorList>
            <person name="Li Y."/>
        </authorList>
    </citation>
    <scope>NUCLEOTIDE SEQUENCE [LARGE SCALE GENOMIC DNA]</scope>
    <source>
        <strain evidence="5 6">EGI 60007</strain>
    </source>
</reference>
<evidence type="ECO:0000259" key="4">
    <source>
        <dbReference type="Pfam" id="PF00171"/>
    </source>
</evidence>
<protein>
    <submittedName>
        <fullName evidence="5">NAD-dependent succinate-semialdehyde dehydrogenase</fullName>
    </submittedName>
</protein>
<dbReference type="GO" id="GO:0004777">
    <property type="term" value="F:succinate-semialdehyde dehydrogenase (NAD+) activity"/>
    <property type="evidence" value="ECO:0007669"/>
    <property type="project" value="TreeGrafter"/>
</dbReference>
<dbReference type="PANTHER" id="PTHR43217:SF2">
    <property type="entry name" value="SUCCINATE-SEMIALDEHYDE DEHYDROGENASE [NADP(+)]"/>
    <property type="match status" value="1"/>
</dbReference>
<dbReference type="FunFam" id="3.40.605.10:FF:000012">
    <property type="entry name" value="NAD-dependent succinate-semialdehyde dehydrogenase"/>
    <property type="match status" value="1"/>
</dbReference>
<dbReference type="InterPro" id="IPR016161">
    <property type="entry name" value="Ald_DH/histidinol_DH"/>
</dbReference>
<organism evidence="5 6">
    <name type="scientific">Pseudoclavibacter endophyticus</name>
    <dbReference type="NCBI Taxonomy" id="1778590"/>
    <lineage>
        <taxon>Bacteria</taxon>
        <taxon>Bacillati</taxon>
        <taxon>Actinomycetota</taxon>
        <taxon>Actinomycetes</taxon>
        <taxon>Micrococcales</taxon>
        <taxon>Microbacteriaceae</taxon>
        <taxon>Pseudoclavibacter</taxon>
    </lineage>
</organism>
<feature type="domain" description="Aldehyde dehydrogenase" evidence="4">
    <location>
        <begin position="4"/>
        <end position="453"/>
    </location>
</feature>
<comment type="caution">
    <text evidence="5">The sequence shown here is derived from an EMBL/GenBank/DDBJ whole genome shotgun (WGS) entry which is preliminary data.</text>
</comment>
<evidence type="ECO:0000313" key="5">
    <source>
        <dbReference type="EMBL" id="KAB1649303.1"/>
    </source>
</evidence>
<dbReference type="Proteomes" id="UP000431744">
    <property type="component" value="Unassembled WGS sequence"/>
</dbReference>
<dbReference type="InterPro" id="IPR016163">
    <property type="entry name" value="Ald_DH_C"/>
</dbReference>
<name>A0A6H9WJD3_9MICO</name>
<dbReference type="InterPro" id="IPR047110">
    <property type="entry name" value="GABD/Sad-like"/>
</dbReference>
<dbReference type="FunFam" id="3.40.309.10:FF:000009">
    <property type="entry name" value="Aldehyde dehydrogenase A"/>
    <property type="match status" value="1"/>
</dbReference>
<dbReference type="Gene3D" id="3.40.309.10">
    <property type="entry name" value="Aldehyde Dehydrogenase, Chain A, domain 2"/>
    <property type="match status" value="1"/>
</dbReference>
<evidence type="ECO:0000256" key="3">
    <source>
        <dbReference type="ARBA" id="ARBA00023002"/>
    </source>
</evidence>
<gene>
    <name evidence="5" type="ORF">F8O04_03250</name>
</gene>
<dbReference type="PANTHER" id="PTHR43217">
    <property type="entry name" value="SUCCINATE SEMIALDEHYDE DEHYDROGENASE [NAD(P)+] SAD"/>
    <property type="match status" value="1"/>
</dbReference>
<evidence type="ECO:0000313" key="6">
    <source>
        <dbReference type="Proteomes" id="UP000431744"/>
    </source>
</evidence>
<dbReference type="SUPFAM" id="SSF53720">
    <property type="entry name" value="ALDH-like"/>
    <property type="match status" value="1"/>
</dbReference>
<dbReference type="Pfam" id="PF00171">
    <property type="entry name" value="Aldedh"/>
    <property type="match status" value="1"/>
</dbReference>
<dbReference type="GO" id="GO:0004030">
    <property type="term" value="F:aldehyde dehydrogenase [NAD(P)+] activity"/>
    <property type="evidence" value="ECO:0007669"/>
    <property type="project" value="InterPro"/>
</dbReference>
<evidence type="ECO:0000256" key="2">
    <source>
        <dbReference type="ARBA" id="ARBA00022857"/>
    </source>
</evidence>
<proteinExistence type="inferred from homology"/>
<evidence type="ECO:0000256" key="1">
    <source>
        <dbReference type="ARBA" id="ARBA00009986"/>
    </source>
</evidence>
<dbReference type="InterPro" id="IPR016162">
    <property type="entry name" value="Ald_DH_N"/>
</dbReference>
<dbReference type="EMBL" id="WBJY01000001">
    <property type="protein sequence ID" value="KAB1649303.1"/>
    <property type="molecule type" value="Genomic_DNA"/>
</dbReference>
<keyword evidence="3" id="KW-0560">Oxidoreductase</keyword>
<keyword evidence="6" id="KW-1185">Reference proteome</keyword>
<dbReference type="InterPro" id="IPR044148">
    <property type="entry name" value="ALDH_GabD1-like"/>
</dbReference>
<comment type="similarity">
    <text evidence="1">Belongs to the aldehyde dehydrogenase family.</text>
</comment>
<dbReference type="CDD" id="cd07100">
    <property type="entry name" value="ALDH_SSADH1_GabD1"/>
    <property type="match status" value="1"/>
</dbReference>
<keyword evidence="2" id="KW-0521">NADP</keyword>